<keyword evidence="10" id="KW-0325">Glycoprotein</keyword>
<feature type="transmembrane region" description="Helical" evidence="14">
    <location>
        <begin position="512"/>
        <end position="531"/>
    </location>
</feature>
<dbReference type="EMBL" id="JARBHA010000019">
    <property type="protein sequence ID" value="KAJ9671519.1"/>
    <property type="molecule type" value="Genomic_DNA"/>
</dbReference>
<dbReference type="GO" id="GO:0015276">
    <property type="term" value="F:ligand-gated monoatomic ion channel activity"/>
    <property type="evidence" value="ECO:0007669"/>
    <property type="project" value="InterPro"/>
</dbReference>
<dbReference type="InterPro" id="IPR044440">
    <property type="entry name" value="GABAb_receptor_plant_PBP1"/>
</dbReference>
<dbReference type="Gene3D" id="3.40.190.10">
    <property type="entry name" value="Periplasmic binding protein-like II"/>
    <property type="match status" value="3"/>
</dbReference>
<organism evidence="16 17">
    <name type="scientific">Vitis rotundifolia</name>
    <name type="common">Muscadine grape</name>
    <dbReference type="NCBI Taxonomy" id="103349"/>
    <lineage>
        <taxon>Eukaryota</taxon>
        <taxon>Viridiplantae</taxon>
        <taxon>Streptophyta</taxon>
        <taxon>Embryophyta</taxon>
        <taxon>Tracheophyta</taxon>
        <taxon>Spermatophyta</taxon>
        <taxon>Magnoliopsida</taxon>
        <taxon>eudicotyledons</taxon>
        <taxon>Gunneridae</taxon>
        <taxon>Pentapetalae</taxon>
        <taxon>rosids</taxon>
        <taxon>Vitales</taxon>
        <taxon>Vitaceae</taxon>
        <taxon>Viteae</taxon>
        <taxon>Vitis</taxon>
    </lineage>
</organism>
<proteinExistence type="inferred from homology"/>
<keyword evidence="4 14" id="KW-0812">Transmembrane</keyword>
<evidence type="ECO:0000256" key="12">
    <source>
        <dbReference type="ARBA" id="ARBA00023303"/>
    </source>
</evidence>
<evidence type="ECO:0000256" key="10">
    <source>
        <dbReference type="ARBA" id="ARBA00023180"/>
    </source>
</evidence>
<dbReference type="AlphaFoldDB" id="A0AA38YJE8"/>
<dbReference type="Gene3D" id="3.40.50.2300">
    <property type="match status" value="2"/>
</dbReference>
<evidence type="ECO:0000256" key="7">
    <source>
        <dbReference type="ARBA" id="ARBA00023065"/>
    </source>
</evidence>
<keyword evidence="11 13" id="KW-1071">Ligand-gated ion channel</keyword>
<evidence type="ECO:0000256" key="11">
    <source>
        <dbReference type="ARBA" id="ARBA00023286"/>
    </source>
</evidence>
<evidence type="ECO:0000256" key="13">
    <source>
        <dbReference type="PIRNR" id="PIRNR037090"/>
    </source>
</evidence>
<evidence type="ECO:0000256" key="2">
    <source>
        <dbReference type="ARBA" id="ARBA00008685"/>
    </source>
</evidence>
<keyword evidence="7 13" id="KW-0406">Ion transport</keyword>
<evidence type="ECO:0000256" key="5">
    <source>
        <dbReference type="ARBA" id="ARBA00022729"/>
    </source>
</evidence>
<dbReference type="FunFam" id="3.40.50.2300:FF:000188">
    <property type="entry name" value="Glutamate receptor"/>
    <property type="match status" value="1"/>
</dbReference>
<keyword evidence="3 13" id="KW-0813">Transport</keyword>
<feature type="transmembrane region" description="Helical" evidence="14">
    <location>
        <begin position="482"/>
        <end position="500"/>
    </location>
</feature>
<dbReference type="SUPFAM" id="SSF53850">
    <property type="entry name" value="Periplasmic binding protein-like II"/>
    <property type="match status" value="1"/>
</dbReference>
<feature type="transmembrane region" description="Helical" evidence="14">
    <location>
        <begin position="703"/>
        <end position="723"/>
    </location>
</feature>
<comment type="caution">
    <text evidence="16">The sequence shown here is derived from an EMBL/GenBank/DDBJ whole genome shotgun (WGS) entry which is preliminary data.</text>
</comment>
<comment type="function">
    <text evidence="13">Glutamate-gated receptor that probably acts as non-selective cation channel.</text>
</comment>
<dbReference type="InterPro" id="IPR017103">
    <property type="entry name" value="Iontropic_Glu_rcpt_pln"/>
</dbReference>
<accession>A0AA38YJE8</accession>
<dbReference type="InterPro" id="IPR028082">
    <property type="entry name" value="Peripla_BP_I"/>
</dbReference>
<evidence type="ECO:0000256" key="8">
    <source>
        <dbReference type="ARBA" id="ARBA00023136"/>
    </source>
</evidence>
<evidence type="ECO:0000256" key="14">
    <source>
        <dbReference type="SAM" id="Phobius"/>
    </source>
</evidence>
<reference evidence="16 17" key="1">
    <citation type="journal article" date="2023" name="BMC Biotechnol.">
        <title>Vitis rotundifolia cv Carlos genome sequencing.</title>
        <authorList>
            <person name="Huff M."/>
            <person name="Hulse-Kemp A."/>
            <person name="Scheffler B."/>
            <person name="Youngblood R."/>
            <person name="Simpson S."/>
            <person name="Babiker E."/>
            <person name="Staton M."/>
        </authorList>
    </citation>
    <scope>NUCLEOTIDE SEQUENCE [LARGE SCALE GENOMIC DNA]</scope>
    <source>
        <tissue evidence="16">Leaf</tissue>
    </source>
</reference>
<evidence type="ECO:0000313" key="17">
    <source>
        <dbReference type="Proteomes" id="UP001168098"/>
    </source>
</evidence>
<dbReference type="Pfam" id="PF00060">
    <property type="entry name" value="Lig_chan"/>
    <property type="match status" value="1"/>
</dbReference>
<dbReference type="Proteomes" id="UP001168098">
    <property type="component" value="Unassembled WGS sequence"/>
</dbReference>
<evidence type="ECO:0000256" key="6">
    <source>
        <dbReference type="ARBA" id="ARBA00022989"/>
    </source>
</evidence>
<comment type="subcellular location">
    <subcellularLocation>
        <location evidence="1">Membrane</location>
        <topology evidence="1">Multi-pass membrane protein</topology>
    </subcellularLocation>
</comment>
<sequence>MALILLFSRKGTAEDPAKGIIGAIVDHTSRIGKEEKVAMEMSIDDFRLYSNGSLRLHIENSQREPIQAALAAMDLINKHQVQAIIGPRTWEESSLVAEVGSQAHWASERWPFLIQASPNQHAEIEAVTAIIRSWGWHRVAIIYEDIDSVASEFIPHFTYALRDIGAEISRLVALPPFASSLSKELTSLKNEQCRVFVVHSSLSFATHMFQQANQMGMIEKGYVWITMDTITSLAHSINVSTISTMQGVVGVMSYFNETEPKFQDFYVRFRKKFSLEHPEEENHEPGVFALQAYDAIWTVAQALVEFTGRRIAPLRRFQIVNMIGRSYRELGFWTLVSGFTDTMDEKLAYNPSMRTLGQVFWPGGPWSIPTGWTLPSSYKTLKIGVPIGSVFKFFIFEAVLEYLPYCLPHQFIPFNGSYDALVLQLVHPEKFDAVVGDVAITAERNQHAEFTYPYTESRLVMIVPVQTRNRAWLFLKPFTKSMWARTAIINIYNGFVIWLIERNRCSGLKGSVPNQIGVLLWLAFTTLLFTCNLSRMAMVMWLFVALVITQSYTANLASMLTVETLEPTVDDIESLKISKAVVGCSRGAFVANYLEKALGFHTDNIRRITAPEEYAQALRNGEIAAAFLEAPLAKLFLARYCKGFARAEPTLKVGGFGFVFPKGSPLLVDISEALLKVSESGKLKELENAMVASQKFCLSPNSFWVLFIITGGTSTVALLAYIAHNHRTLMNHWTHCKRRISRKVSDLESSTNSPNLPAS</sequence>
<dbReference type="PIRSF" id="PIRSF037090">
    <property type="entry name" value="Iontro_Glu-like_rcpt_pln"/>
    <property type="match status" value="1"/>
</dbReference>
<evidence type="ECO:0000256" key="1">
    <source>
        <dbReference type="ARBA" id="ARBA00004141"/>
    </source>
</evidence>
<dbReference type="CDD" id="cd19990">
    <property type="entry name" value="PBP1_GABAb_receptor_plant"/>
    <property type="match status" value="1"/>
</dbReference>
<gene>
    <name evidence="16" type="ORF">PVL29_025294</name>
</gene>
<dbReference type="SUPFAM" id="SSF53822">
    <property type="entry name" value="Periplasmic binding protein-like I"/>
    <property type="match status" value="1"/>
</dbReference>
<dbReference type="InterPro" id="IPR001828">
    <property type="entry name" value="ANF_lig-bd_rcpt"/>
</dbReference>
<feature type="domain" description="Ionotropic glutamate receptor C-terminal" evidence="15">
    <location>
        <begin position="380"/>
        <end position="693"/>
    </location>
</feature>
<keyword evidence="6 14" id="KW-1133">Transmembrane helix</keyword>
<evidence type="ECO:0000313" key="16">
    <source>
        <dbReference type="EMBL" id="KAJ9671519.1"/>
    </source>
</evidence>
<dbReference type="FunFam" id="1.10.287.70:FF:000172">
    <property type="entry name" value="Glutamate receptor"/>
    <property type="match status" value="1"/>
</dbReference>
<keyword evidence="8 13" id="KW-0472">Membrane</keyword>
<keyword evidence="5" id="KW-0732">Signal</keyword>
<keyword evidence="17" id="KW-1185">Reference proteome</keyword>
<dbReference type="Pfam" id="PF01094">
    <property type="entry name" value="ANF_receptor"/>
    <property type="match status" value="1"/>
</dbReference>
<evidence type="ECO:0000256" key="9">
    <source>
        <dbReference type="ARBA" id="ARBA00023170"/>
    </source>
</evidence>
<dbReference type="CDD" id="cd13686">
    <property type="entry name" value="GluR_Plant"/>
    <property type="match status" value="1"/>
</dbReference>
<name>A0AA38YJE8_VITRO</name>
<protein>
    <recommendedName>
        <fullName evidence="13">Glutamate receptor</fullName>
    </recommendedName>
</protein>
<evidence type="ECO:0000256" key="4">
    <source>
        <dbReference type="ARBA" id="ARBA00022692"/>
    </source>
</evidence>
<dbReference type="InterPro" id="IPR015683">
    <property type="entry name" value="Ionotropic_Glu_rcpt"/>
</dbReference>
<evidence type="ECO:0000259" key="15">
    <source>
        <dbReference type="SMART" id="SM00079"/>
    </source>
</evidence>
<dbReference type="PANTHER" id="PTHR18966">
    <property type="entry name" value="IONOTROPIC GLUTAMATE RECEPTOR"/>
    <property type="match status" value="1"/>
</dbReference>
<dbReference type="Gene3D" id="1.10.287.70">
    <property type="match status" value="1"/>
</dbReference>
<evidence type="ECO:0000256" key="3">
    <source>
        <dbReference type="ARBA" id="ARBA00022448"/>
    </source>
</evidence>
<comment type="similarity">
    <text evidence="2 13">Belongs to the glutamate-gated ion channel (TC 1.A.10.1) family.</text>
</comment>
<keyword evidence="9 13" id="KW-0675">Receptor</keyword>
<dbReference type="SMART" id="SM00079">
    <property type="entry name" value="PBPe"/>
    <property type="match status" value="1"/>
</dbReference>
<keyword evidence="12 13" id="KW-0407">Ion channel</keyword>
<dbReference type="InterPro" id="IPR001320">
    <property type="entry name" value="Iontro_rcpt_C"/>
</dbReference>
<dbReference type="GO" id="GO:0016020">
    <property type="term" value="C:membrane"/>
    <property type="evidence" value="ECO:0007669"/>
    <property type="project" value="UniProtKB-SubCell"/>
</dbReference>